<sequence length="75" mass="8152">MARGHAGASGGHWHPRTAAEVIRCIAVTVAQPAGDRLLSLPLPVRNKSLRQPAFSVTTALVLRPSLHIPYFEHSY</sequence>
<protein>
    <submittedName>
        <fullName evidence="1">Uncharacterized protein</fullName>
    </submittedName>
</protein>
<evidence type="ECO:0000313" key="2">
    <source>
        <dbReference type="Proteomes" id="UP000002429"/>
    </source>
</evidence>
<dbReference type="HOGENOM" id="CLU_2668425_0_0_4"/>
<proteinExistence type="predicted"/>
<reference evidence="2" key="1">
    <citation type="journal article" date="2010" name="PLoS ONE">
        <title>The complete genome sequence of Cupriavidus metallidurans strain CH34, a master survivalist in harsh and anthropogenic environments.</title>
        <authorList>
            <person name="Janssen P.J."/>
            <person name="Van Houdt R."/>
            <person name="Moors H."/>
            <person name="Monsieurs P."/>
            <person name="Morin N."/>
            <person name="Michaux A."/>
            <person name="Benotmane M.A."/>
            <person name="Leys N."/>
            <person name="Vallaeys T."/>
            <person name="Lapidus A."/>
            <person name="Monchy S."/>
            <person name="Medigue C."/>
            <person name="Taghavi S."/>
            <person name="McCorkle S."/>
            <person name="Dunn J."/>
            <person name="van der Lelie D."/>
            <person name="Mergeay M."/>
        </authorList>
    </citation>
    <scope>NUCLEOTIDE SEQUENCE [LARGE SCALE GENOMIC DNA]</scope>
    <source>
        <strain evidence="2">ATCC 43123 / DSM 2839 / NBRC 102507 / CH34</strain>
    </source>
</reference>
<dbReference type="STRING" id="266264.Rmet_6529"/>
<dbReference type="EMBL" id="CP000352">
    <property type="protein sequence ID" value="ADC45136.1"/>
    <property type="molecule type" value="Genomic_DNA"/>
</dbReference>
<gene>
    <name evidence="1" type="ordered locus">Rmet_6529</name>
</gene>
<organism evidence="1 2">
    <name type="scientific">Cupriavidus metallidurans (strain ATCC 43123 / DSM 2839 / NBRC 102507 / CH34)</name>
    <name type="common">Ralstonia metallidurans</name>
    <dbReference type="NCBI Taxonomy" id="266264"/>
    <lineage>
        <taxon>Bacteria</taxon>
        <taxon>Pseudomonadati</taxon>
        <taxon>Pseudomonadota</taxon>
        <taxon>Betaproteobacteria</taxon>
        <taxon>Burkholderiales</taxon>
        <taxon>Burkholderiaceae</taxon>
        <taxon>Cupriavidus</taxon>
    </lineage>
</organism>
<keyword evidence="2" id="KW-1185">Reference proteome</keyword>
<accession>D3DXW6</accession>
<dbReference type="Proteomes" id="UP000002429">
    <property type="component" value="Chromosome"/>
</dbReference>
<name>D3DXW6_CUPMC</name>
<dbReference type="AlphaFoldDB" id="D3DXW6"/>
<evidence type="ECO:0000313" key="1">
    <source>
        <dbReference type="EMBL" id="ADC45136.1"/>
    </source>
</evidence>
<dbReference type="KEGG" id="rme:Rmet_6529"/>